<accession>A0A1U7JDJ9</accession>
<dbReference type="AlphaFoldDB" id="A0A1U7JDJ9"/>
<dbReference type="STRING" id="197461.A3843_00165"/>
<comment type="caution">
    <text evidence="1">The sequence shown here is derived from an EMBL/GenBank/DDBJ whole genome shotgun (WGS) entry which is preliminary data.</text>
</comment>
<dbReference type="EMBL" id="LVVZ01000034">
    <property type="protein sequence ID" value="OKL42764.1"/>
    <property type="molecule type" value="Genomic_DNA"/>
</dbReference>
<name>A0A1U7JDJ9_9HYPH</name>
<dbReference type="Proteomes" id="UP000185783">
    <property type="component" value="Unassembled WGS sequence"/>
</dbReference>
<protein>
    <recommendedName>
        <fullName evidence="3">Bacterial CdiA-CT RNAse A domain-containing protein</fullName>
    </recommendedName>
</protein>
<evidence type="ECO:0008006" key="3">
    <source>
        <dbReference type="Google" id="ProtNLM"/>
    </source>
</evidence>
<proteinExistence type="predicted"/>
<keyword evidence="2" id="KW-1185">Reference proteome</keyword>
<dbReference type="RefSeq" id="WP_073833389.1">
    <property type="nucleotide sequence ID" value="NZ_LVVZ01000034.1"/>
</dbReference>
<organism evidence="1 2">
    <name type="scientific">Pseudovibrio exalbescens</name>
    <dbReference type="NCBI Taxonomy" id="197461"/>
    <lineage>
        <taxon>Bacteria</taxon>
        <taxon>Pseudomonadati</taxon>
        <taxon>Pseudomonadota</taxon>
        <taxon>Alphaproteobacteria</taxon>
        <taxon>Hyphomicrobiales</taxon>
        <taxon>Stappiaceae</taxon>
        <taxon>Pseudovibrio</taxon>
    </lineage>
</organism>
<reference evidence="1 2" key="1">
    <citation type="submission" date="2016-03" db="EMBL/GenBank/DDBJ databases">
        <title>Genome sequence of Nesiotobacter sp. nov., a moderately halophilic alphaproteobacterium isolated from the Yellow Sea, China.</title>
        <authorList>
            <person name="Zhang G."/>
            <person name="Zhang R."/>
        </authorList>
    </citation>
    <scope>NUCLEOTIDE SEQUENCE [LARGE SCALE GENOMIC DNA]</scope>
    <source>
        <strain evidence="1 2">WB1-6</strain>
    </source>
</reference>
<sequence>MEGGVTRATVGEGEILIRDEDKQQELEESGATTSLASLNRDVTIAQEITRDEEEYVGVYISDEAVRAAVESIEVVGRALADVSDELFETLGKDSANIGQLSAAKKAGQLSDEAIVRQLAQCGTSQQGFNLLDWIVSPALAGPASCTVRTNDGFTINLTQEEGRQCLEAYLGIAIADPAKASKLTKWLAQGTLSAPVRAIGQLGALYSGPQSLGTDDQGVPLYLVDEKGRHLYKNDITGQYFFANPSNPTDIAMVATAMDLSALAASGTAFTTTRLPKSLKNVVDTPNGPDTTRLTAADFPKVRTTVSQKQNRHIEGRAEYRGGGTLVSQADAQRVLDAYHSGDAIILGKTSQGFPVVRFNGVTGINNNVGAGIANQPTNVFIVKGTASPSIVPSNPNWTP</sequence>
<gene>
    <name evidence="1" type="ORF">A3843_00165</name>
</gene>
<evidence type="ECO:0000313" key="2">
    <source>
        <dbReference type="Proteomes" id="UP000185783"/>
    </source>
</evidence>
<evidence type="ECO:0000313" key="1">
    <source>
        <dbReference type="EMBL" id="OKL42764.1"/>
    </source>
</evidence>